<accession>A0AAD1BHN7</accession>
<protein>
    <submittedName>
        <fullName evidence="2">Nucleoside triphosphate pyrophosphohydrolase MazG</fullName>
    </submittedName>
</protein>
<dbReference type="InterPro" id="IPR011551">
    <property type="entry name" value="NTP_PyrPHydrolase_MazG"/>
</dbReference>
<gene>
    <name evidence="2" type="ORF">PI172_1026</name>
</gene>
<feature type="domain" description="NTP pyrophosphohydrolase MazG-like" evidence="1">
    <location>
        <begin position="34"/>
        <end position="104"/>
    </location>
</feature>
<dbReference type="GO" id="GO:0046076">
    <property type="term" value="P:dTTP catabolic process"/>
    <property type="evidence" value="ECO:0007669"/>
    <property type="project" value="TreeGrafter"/>
</dbReference>
<dbReference type="GO" id="GO:0046052">
    <property type="term" value="P:UTP catabolic process"/>
    <property type="evidence" value="ECO:0007669"/>
    <property type="project" value="TreeGrafter"/>
</dbReference>
<dbReference type="NCBIfam" id="TIGR00444">
    <property type="entry name" value="mazG"/>
    <property type="match status" value="1"/>
</dbReference>
<dbReference type="NCBIfam" id="NF007113">
    <property type="entry name" value="PRK09562.1"/>
    <property type="match status" value="1"/>
</dbReference>
<evidence type="ECO:0000313" key="2">
    <source>
        <dbReference type="EMBL" id="BAR95754.1"/>
    </source>
</evidence>
<dbReference type="Gene3D" id="1.10.287.1080">
    <property type="entry name" value="MazG-like"/>
    <property type="match status" value="2"/>
</dbReference>
<dbReference type="FunFam" id="1.10.287.1080:FF:000003">
    <property type="entry name" value="Nucleoside triphosphate pyrophosphohydrolase"/>
    <property type="match status" value="1"/>
</dbReference>
<reference evidence="2 3" key="1">
    <citation type="submission" date="2015-07" db="EMBL/GenBank/DDBJ databases">
        <title>Complete genome sequence of Prevotella intermedia strain 17-2.</title>
        <authorList>
            <person name="Nambu T."/>
        </authorList>
    </citation>
    <scope>NUCLEOTIDE SEQUENCE [LARGE SCALE GENOMIC DNA]</scope>
    <source>
        <strain evidence="2 3">17-2</strain>
    </source>
</reference>
<dbReference type="InterPro" id="IPR048015">
    <property type="entry name" value="NTP-PPase_MazG-like_N"/>
</dbReference>
<name>A0AAD1BHN7_PREIN</name>
<dbReference type="GO" id="GO:0047429">
    <property type="term" value="F:nucleoside triphosphate diphosphatase activity"/>
    <property type="evidence" value="ECO:0007669"/>
    <property type="project" value="InterPro"/>
</dbReference>
<dbReference type="InterPro" id="IPR004518">
    <property type="entry name" value="MazG-like_dom"/>
</dbReference>
<sequence>MIRLHTKEEKLAAFERLLDIQERLRKECPWDRKQTFESLRPNTIEETFELADALMKQDKKNICKELGDVMEHVVFYALLGSETNDFDIADVCNVQSDKLMFRHDFIDWTGWAVANDNMAINKRGQVVYKDELNTESPTATSANGNVPSTATQVELTWEQRKQKEREGNKTVLSGVPDSLPSLIKAYRIQDKARNVGFDWEKKEDVWDKVGEELDELKAELVREDKESSTKELGDFLFSVINAARLYKLNPDNALEHTNQKFISRFTYVEQQAKKLGKELKSMTLDEMDNLWNEAKKIENNK</sequence>
<dbReference type="GO" id="GO:0046081">
    <property type="term" value="P:dUTP catabolic process"/>
    <property type="evidence" value="ECO:0007669"/>
    <property type="project" value="TreeGrafter"/>
</dbReference>
<proteinExistence type="predicted"/>
<dbReference type="AlphaFoldDB" id="A0AAD1BHN7"/>
<dbReference type="CDD" id="cd11528">
    <property type="entry name" value="NTP-PPase_MazG_Nterm"/>
    <property type="match status" value="1"/>
</dbReference>
<dbReference type="Proteomes" id="UP000067008">
    <property type="component" value="Chromosome 2"/>
</dbReference>
<dbReference type="Pfam" id="PF03819">
    <property type="entry name" value="MazG"/>
    <property type="match status" value="2"/>
</dbReference>
<organism evidence="2 3">
    <name type="scientific">Prevotella intermedia</name>
    <dbReference type="NCBI Taxonomy" id="28131"/>
    <lineage>
        <taxon>Bacteria</taxon>
        <taxon>Pseudomonadati</taxon>
        <taxon>Bacteroidota</taxon>
        <taxon>Bacteroidia</taxon>
        <taxon>Bacteroidales</taxon>
        <taxon>Prevotellaceae</taxon>
        <taxon>Prevotella</taxon>
    </lineage>
</organism>
<dbReference type="GO" id="GO:0046061">
    <property type="term" value="P:dATP catabolic process"/>
    <property type="evidence" value="ECO:0007669"/>
    <property type="project" value="TreeGrafter"/>
</dbReference>
<dbReference type="SUPFAM" id="SSF101386">
    <property type="entry name" value="all-alpha NTP pyrophosphatases"/>
    <property type="match status" value="2"/>
</dbReference>
<evidence type="ECO:0000259" key="1">
    <source>
        <dbReference type="Pfam" id="PF03819"/>
    </source>
</evidence>
<dbReference type="PANTHER" id="PTHR30522">
    <property type="entry name" value="NUCLEOSIDE TRIPHOSPHATE PYROPHOSPHOHYDROLASE"/>
    <property type="match status" value="1"/>
</dbReference>
<evidence type="ECO:0000313" key="3">
    <source>
        <dbReference type="Proteomes" id="UP000067008"/>
    </source>
</evidence>
<dbReference type="PANTHER" id="PTHR30522:SF0">
    <property type="entry name" value="NUCLEOSIDE TRIPHOSPHATE PYROPHOSPHOHYDROLASE"/>
    <property type="match status" value="1"/>
</dbReference>
<feature type="domain" description="NTP pyrophosphohydrolase MazG-like" evidence="1">
    <location>
        <begin position="209"/>
        <end position="264"/>
    </location>
</feature>
<dbReference type="OMA" id="HPHIYGD"/>
<dbReference type="InterPro" id="IPR048011">
    <property type="entry name" value="NTP-PPase_MazG-like_C"/>
</dbReference>
<dbReference type="GO" id="GO:0006203">
    <property type="term" value="P:dGTP catabolic process"/>
    <property type="evidence" value="ECO:0007669"/>
    <property type="project" value="TreeGrafter"/>
</dbReference>
<dbReference type="EMBL" id="AP014925">
    <property type="protein sequence ID" value="BAR95754.1"/>
    <property type="molecule type" value="Genomic_DNA"/>
</dbReference>
<dbReference type="CDD" id="cd11529">
    <property type="entry name" value="NTP-PPase_MazG_Cterm"/>
    <property type="match status" value="1"/>
</dbReference>
<dbReference type="GO" id="GO:0046047">
    <property type="term" value="P:TTP catabolic process"/>
    <property type="evidence" value="ECO:0007669"/>
    <property type="project" value="TreeGrafter"/>
</dbReference>